<sequence length="800" mass="87346">MRLLSRLSLWVLASVVSLGLVGLIAAAVAYAMLAPGLPSVETLRDVRLQVPLRVVSREGGLIAEYGEQRRIPLQSEDLPPQLVQAFLAAEDDRFFDHPGVDYQGIARAVRHLLLTGEKGPGGSTITMQLARNFFLTRDQTFQRKAQEILLALKIERTLSKEEILELYLNKIYLGQRSYGVGAAARIYYGKSVDELDLAQTAMIAGLPKAPSAYNPIANPPRAKIRRAYVLGRMLAEGYITPEEHAEAVDAPITAEVHAAPVEVSAPYVAEMVRQTMVAQYGEEEAYTGGYVVRTTVDGRMQAAADRALRDGLRAYDHRRGYRGPERQVELTGDEDESEREALLADHPRYGGLEAALVLSVDDEAELARVWVRRHGELELPFEGMAWARPYLSRTTRGPAPENVSDVVSVGDIIRVDRAPDVPRLAAIPAVEGSVVALDPENGAVLALAGGFDFFRSSFNRAVQSRRQPGSAFKPFIYAAALEQGYTPASMLSDTPIVMHDESLETSWRPTNYSGRVYGPTRFREALVHSRNLASIRLLRNVGIDETLDYLARIGLDTSVMPNGLSLALGSGEMTPLAMTQGYALFANGGFRVMPHFIDRIESAQGEVHFQARPPVACVDCSRMQVQADLQEEAGSVALQPVADSVLPATDAYLMTSIMQDVIQRGTGRAAQRLGRNDLAGKTGTTNDGRDAWFVGYNNRVVASAWVGFDNNDQLGPRETGASTALPIWTDFMEQALNGVPDAPLRQPDGLVTVRIDPEDGRRVRAGEGGMFEIFREDNLPDVAPRGSGGSGSGSREQDIF</sequence>
<evidence type="ECO:0000256" key="14">
    <source>
        <dbReference type="ARBA" id="ARBA00022692"/>
    </source>
</evidence>
<evidence type="ECO:0000259" key="29">
    <source>
        <dbReference type="Pfam" id="PF00905"/>
    </source>
</evidence>
<keyword evidence="8" id="KW-1003">Cell membrane</keyword>
<dbReference type="SUPFAM" id="SSF56601">
    <property type="entry name" value="beta-lactamase/transpeptidase-like"/>
    <property type="match status" value="1"/>
</dbReference>
<feature type="domain" description="Penicillin-binding protein OB-like" evidence="31">
    <location>
        <begin position="321"/>
        <end position="430"/>
    </location>
</feature>
<dbReference type="GO" id="GO:0009002">
    <property type="term" value="F:serine-type D-Ala-D-Ala carboxypeptidase activity"/>
    <property type="evidence" value="ECO:0007669"/>
    <property type="project" value="UniProtKB-EC"/>
</dbReference>
<evidence type="ECO:0000256" key="26">
    <source>
        <dbReference type="ARBA" id="ARBA00049902"/>
    </source>
</evidence>
<evidence type="ECO:0000256" key="27">
    <source>
        <dbReference type="ARBA" id="ARBA00060592"/>
    </source>
</evidence>
<dbReference type="InterPro" id="IPR012338">
    <property type="entry name" value="Beta-lactam/transpept-like"/>
</dbReference>
<dbReference type="InterPro" id="IPR050396">
    <property type="entry name" value="Glycosyltr_51/Transpeptidase"/>
</dbReference>
<dbReference type="GO" id="GO:0071555">
    <property type="term" value="P:cell wall organization"/>
    <property type="evidence" value="ECO:0007669"/>
    <property type="project" value="UniProtKB-KW"/>
</dbReference>
<dbReference type="EC" id="3.4.16.4" evidence="6"/>
<dbReference type="GO" id="GO:0005886">
    <property type="term" value="C:plasma membrane"/>
    <property type="evidence" value="ECO:0007669"/>
    <property type="project" value="UniProtKB-SubCell"/>
</dbReference>
<dbReference type="Pfam" id="PF00905">
    <property type="entry name" value="Transpeptidase"/>
    <property type="match status" value="1"/>
</dbReference>
<comment type="subcellular location">
    <subcellularLocation>
        <location evidence="2">Cell inner membrane</location>
        <topology evidence="2">Single-pass type II membrane protein</topology>
    </subcellularLocation>
</comment>
<proteinExistence type="inferred from homology"/>
<dbReference type="InterPro" id="IPR012340">
    <property type="entry name" value="NA-bd_OB-fold"/>
</dbReference>
<evidence type="ECO:0000256" key="1">
    <source>
        <dbReference type="ARBA" id="ARBA00002624"/>
    </source>
</evidence>
<dbReference type="NCBIfam" id="TIGR02074">
    <property type="entry name" value="PBP_1a_fam"/>
    <property type="match status" value="1"/>
</dbReference>
<evidence type="ECO:0000256" key="5">
    <source>
        <dbReference type="ARBA" id="ARBA00007739"/>
    </source>
</evidence>
<dbReference type="GO" id="GO:0046677">
    <property type="term" value="P:response to antibiotic"/>
    <property type="evidence" value="ECO:0007669"/>
    <property type="project" value="UniProtKB-KW"/>
</dbReference>
<dbReference type="GO" id="GO:0006508">
    <property type="term" value="P:proteolysis"/>
    <property type="evidence" value="ECO:0007669"/>
    <property type="project" value="UniProtKB-KW"/>
</dbReference>
<dbReference type="SUPFAM" id="SSF53955">
    <property type="entry name" value="Lysozyme-like"/>
    <property type="match status" value="1"/>
</dbReference>
<comment type="pathway">
    <text evidence="27">Glycan biosynthesis.</text>
</comment>
<evidence type="ECO:0000256" key="2">
    <source>
        <dbReference type="ARBA" id="ARBA00004249"/>
    </source>
</evidence>
<dbReference type="AlphaFoldDB" id="A0A498BW04"/>
<comment type="catalytic activity">
    <reaction evidence="26">
        <text>[GlcNAc-(1-&gt;4)-Mur2Ac(oyl-L-Ala-gamma-D-Glu-L-Lys-D-Ala-D-Ala)](n)-di-trans,octa-cis-undecaprenyl diphosphate + beta-D-GlcNAc-(1-&gt;4)-Mur2Ac(oyl-L-Ala-gamma-D-Glu-L-Lys-D-Ala-D-Ala)-di-trans,octa-cis-undecaprenyl diphosphate = [GlcNAc-(1-&gt;4)-Mur2Ac(oyl-L-Ala-gamma-D-Glu-L-Lys-D-Ala-D-Ala)](n+1)-di-trans,octa-cis-undecaprenyl diphosphate + di-trans,octa-cis-undecaprenyl diphosphate + H(+)</text>
        <dbReference type="Rhea" id="RHEA:23708"/>
        <dbReference type="Rhea" id="RHEA-COMP:9602"/>
        <dbReference type="Rhea" id="RHEA-COMP:9603"/>
        <dbReference type="ChEBI" id="CHEBI:15378"/>
        <dbReference type="ChEBI" id="CHEBI:58405"/>
        <dbReference type="ChEBI" id="CHEBI:60033"/>
        <dbReference type="ChEBI" id="CHEBI:78435"/>
        <dbReference type="EC" id="2.4.99.28"/>
    </reaction>
</comment>
<evidence type="ECO:0000256" key="17">
    <source>
        <dbReference type="ARBA" id="ARBA00022968"/>
    </source>
</evidence>
<protein>
    <recommendedName>
        <fullName evidence="7">Penicillin-binding protein 1A</fullName>
        <ecNumber evidence="25">2.4.99.28</ecNumber>
        <ecNumber evidence="6">3.4.16.4</ecNumber>
    </recommendedName>
</protein>
<comment type="catalytic activity">
    <reaction evidence="24">
        <text>Preferential cleavage: (Ac)2-L-Lys-D-Ala-|-D-Ala. Also transpeptidation of peptidyl-alanyl moieties that are N-acyl substituents of D-alanine.</text>
        <dbReference type="EC" id="3.4.16.4"/>
    </reaction>
</comment>
<evidence type="ECO:0000256" key="28">
    <source>
        <dbReference type="SAM" id="MobiDB-lite"/>
    </source>
</evidence>
<gene>
    <name evidence="32" type="ORF">DFR31_2351</name>
</gene>
<dbReference type="RefSeq" id="WP_121442871.1">
    <property type="nucleotide sequence ID" value="NZ_RCDA01000004.1"/>
</dbReference>
<evidence type="ECO:0000256" key="24">
    <source>
        <dbReference type="ARBA" id="ARBA00034000"/>
    </source>
</evidence>
<organism evidence="32 33">
    <name type="scientific">Alkalispirillum mobile</name>
    <dbReference type="NCBI Taxonomy" id="85925"/>
    <lineage>
        <taxon>Bacteria</taxon>
        <taxon>Pseudomonadati</taxon>
        <taxon>Pseudomonadota</taxon>
        <taxon>Gammaproteobacteria</taxon>
        <taxon>Chromatiales</taxon>
        <taxon>Ectothiorhodospiraceae</taxon>
        <taxon>Alkalispirillum</taxon>
    </lineage>
</organism>
<keyword evidence="12" id="KW-0328">Glycosyltransferase</keyword>
<evidence type="ECO:0000256" key="15">
    <source>
        <dbReference type="ARBA" id="ARBA00022801"/>
    </source>
</evidence>
<evidence type="ECO:0000256" key="19">
    <source>
        <dbReference type="ARBA" id="ARBA00022989"/>
    </source>
</evidence>
<dbReference type="InterPro" id="IPR031376">
    <property type="entry name" value="PCB_OB"/>
</dbReference>
<dbReference type="GO" id="GO:0008360">
    <property type="term" value="P:regulation of cell shape"/>
    <property type="evidence" value="ECO:0007669"/>
    <property type="project" value="UniProtKB-KW"/>
</dbReference>
<dbReference type="PANTHER" id="PTHR32282">
    <property type="entry name" value="BINDING PROTEIN TRANSPEPTIDASE, PUTATIVE-RELATED"/>
    <property type="match status" value="1"/>
</dbReference>
<feature type="domain" description="Glycosyl transferase family 51" evidence="30">
    <location>
        <begin position="60"/>
        <end position="233"/>
    </location>
</feature>
<dbReference type="EC" id="2.4.99.28" evidence="25"/>
<comment type="similarity">
    <text evidence="4">In the C-terminal section; belongs to the transpeptidase family.</text>
</comment>
<keyword evidence="13" id="KW-0808">Transferase</keyword>
<dbReference type="EMBL" id="RCDA01000004">
    <property type="protein sequence ID" value="RLK47037.1"/>
    <property type="molecule type" value="Genomic_DNA"/>
</dbReference>
<evidence type="ECO:0000256" key="16">
    <source>
        <dbReference type="ARBA" id="ARBA00022960"/>
    </source>
</evidence>
<evidence type="ECO:0000256" key="20">
    <source>
        <dbReference type="ARBA" id="ARBA00023136"/>
    </source>
</evidence>
<comment type="pathway">
    <text evidence="3">Cell wall biogenesis; peptidoglycan biosynthesis.</text>
</comment>
<dbReference type="Pfam" id="PF17092">
    <property type="entry name" value="PCB_OB"/>
    <property type="match status" value="1"/>
</dbReference>
<dbReference type="Pfam" id="PF00912">
    <property type="entry name" value="Transgly"/>
    <property type="match status" value="1"/>
</dbReference>
<keyword evidence="15" id="KW-0378">Hydrolase</keyword>
<dbReference type="PANTHER" id="PTHR32282:SF27">
    <property type="entry name" value="PENICILLIN-BINDING PROTEIN 1A"/>
    <property type="match status" value="1"/>
</dbReference>
<dbReference type="InterPro" id="IPR001460">
    <property type="entry name" value="PCN-bd_Tpept"/>
</dbReference>
<dbReference type="UniPathway" id="UPA00219"/>
<keyword evidence="11" id="KW-0645">Protease</keyword>
<evidence type="ECO:0000256" key="9">
    <source>
        <dbReference type="ARBA" id="ARBA00022519"/>
    </source>
</evidence>
<comment type="function">
    <text evidence="1">Cell wall formation. Synthesis of cross-linked peptidoglycan from the lipid intermediates. The enzyme has a penicillin-insensitive transglycosylase N-terminal domain (formation of linear glycan strands) and a penicillin-sensitive transpeptidase C-terminal domain (cross-linking of the peptide subunits).</text>
</comment>
<dbReference type="InterPro" id="IPR023346">
    <property type="entry name" value="Lysozyme-like_dom_sf"/>
</dbReference>
<name>A0A498BW04_9GAMM</name>
<comment type="caution">
    <text evidence="32">The sequence shown here is derived from an EMBL/GenBank/DDBJ whole genome shotgun (WGS) entry which is preliminary data.</text>
</comment>
<keyword evidence="22" id="KW-0511">Multifunctional enzyme</keyword>
<keyword evidence="17" id="KW-0735">Signal-anchor</keyword>
<evidence type="ECO:0000256" key="11">
    <source>
        <dbReference type="ARBA" id="ARBA00022670"/>
    </source>
</evidence>
<dbReference type="GO" id="GO:0009252">
    <property type="term" value="P:peptidoglycan biosynthetic process"/>
    <property type="evidence" value="ECO:0007669"/>
    <property type="project" value="UniProtKB-UniPathway"/>
</dbReference>
<dbReference type="Gene3D" id="1.10.3810.10">
    <property type="entry name" value="Biosynthetic peptidoglycan transglycosylase-like"/>
    <property type="match status" value="1"/>
</dbReference>
<dbReference type="InterPro" id="IPR036950">
    <property type="entry name" value="PBP_transglycosylase"/>
</dbReference>
<dbReference type="GO" id="GO:0008658">
    <property type="term" value="F:penicillin binding"/>
    <property type="evidence" value="ECO:0007669"/>
    <property type="project" value="InterPro"/>
</dbReference>
<keyword evidence="18" id="KW-0573">Peptidoglycan synthesis</keyword>
<accession>A0A498BW04</accession>
<dbReference type="GO" id="GO:0030288">
    <property type="term" value="C:outer membrane-bounded periplasmic space"/>
    <property type="evidence" value="ECO:0007669"/>
    <property type="project" value="TreeGrafter"/>
</dbReference>
<keyword evidence="16" id="KW-0133">Cell shape</keyword>
<evidence type="ECO:0000256" key="13">
    <source>
        <dbReference type="ARBA" id="ARBA00022679"/>
    </source>
</evidence>
<evidence type="ECO:0000256" key="22">
    <source>
        <dbReference type="ARBA" id="ARBA00023268"/>
    </source>
</evidence>
<dbReference type="FunFam" id="1.10.3810.10:FF:000003">
    <property type="entry name" value="Penicillin-binding protein 1a"/>
    <property type="match status" value="1"/>
</dbReference>
<dbReference type="Proteomes" id="UP000275461">
    <property type="component" value="Unassembled WGS sequence"/>
</dbReference>
<feature type="domain" description="Penicillin-binding protein transpeptidase" evidence="29">
    <location>
        <begin position="432"/>
        <end position="731"/>
    </location>
</feature>
<evidence type="ECO:0000259" key="31">
    <source>
        <dbReference type="Pfam" id="PF17092"/>
    </source>
</evidence>
<dbReference type="Gene3D" id="3.40.710.10">
    <property type="entry name" value="DD-peptidase/beta-lactamase superfamily"/>
    <property type="match status" value="2"/>
</dbReference>
<keyword evidence="14" id="KW-0812">Transmembrane</keyword>
<keyword evidence="19" id="KW-1133">Transmembrane helix</keyword>
<evidence type="ECO:0000259" key="30">
    <source>
        <dbReference type="Pfam" id="PF00912"/>
    </source>
</evidence>
<evidence type="ECO:0000256" key="4">
    <source>
        <dbReference type="ARBA" id="ARBA00007090"/>
    </source>
</evidence>
<dbReference type="InterPro" id="IPR001264">
    <property type="entry name" value="Glyco_trans_51"/>
</dbReference>
<comment type="similarity">
    <text evidence="5">In the N-terminal section; belongs to the glycosyltransferase 51 family.</text>
</comment>
<evidence type="ECO:0000256" key="8">
    <source>
        <dbReference type="ARBA" id="ARBA00022475"/>
    </source>
</evidence>
<keyword evidence="33" id="KW-1185">Reference proteome</keyword>
<feature type="region of interest" description="Disordered" evidence="28">
    <location>
        <begin position="776"/>
        <end position="800"/>
    </location>
</feature>
<reference evidence="32 33" key="1">
    <citation type="submission" date="2018-10" db="EMBL/GenBank/DDBJ databases">
        <title>Genomic Encyclopedia of Type Strains, Phase IV (KMG-IV): sequencing the most valuable type-strain genomes for metagenomic binning, comparative biology and taxonomic classification.</title>
        <authorList>
            <person name="Goeker M."/>
        </authorList>
    </citation>
    <scope>NUCLEOTIDE SEQUENCE [LARGE SCALE GENOMIC DNA]</scope>
    <source>
        <strain evidence="32 33">DSM 12769</strain>
    </source>
</reference>
<evidence type="ECO:0000256" key="10">
    <source>
        <dbReference type="ARBA" id="ARBA00022645"/>
    </source>
</evidence>
<evidence type="ECO:0000256" key="7">
    <source>
        <dbReference type="ARBA" id="ARBA00018638"/>
    </source>
</evidence>
<evidence type="ECO:0000256" key="3">
    <source>
        <dbReference type="ARBA" id="ARBA00004752"/>
    </source>
</evidence>
<keyword evidence="20" id="KW-0472">Membrane</keyword>
<keyword evidence="9" id="KW-0997">Cell inner membrane</keyword>
<evidence type="ECO:0000256" key="6">
    <source>
        <dbReference type="ARBA" id="ARBA00012448"/>
    </source>
</evidence>
<evidence type="ECO:0000256" key="18">
    <source>
        <dbReference type="ARBA" id="ARBA00022984"/>
    </source>
</evidence>
<evidence type="ECO:0000256" key="21">
    <source>
        <dbReference type="ARBA" id="ARBA00023251"/>
    </source>
</evidence>
<evidence type="ECO:0000313" key="32">
    <source>
        <dbReference type="EMBL" id="RLK47037.1"/>
    </source>
</evidence>
<evidence type="ECO:0000256" key="23">
    <source>
        <dbReference type="ARBA" id="ARBA00023316"/>
    </source>
</evidence>
<evidence type="ECO:0000256" key="25">
    <source>
        <dbReference type="ARBA" id="ARBA00044770"/>
    </source>
</evidence>
<evidence type="ECO:0000313" key="33">
    <source>
        <dbReference type="Proteomes" id="UP000275461"/>
    </source>
</evidence>
<dbReference type="OrthoDB" id="9766909at2"/>
<dbReference type="Gene3D" id="2.40.50.140">
    <property type="entry name" value="Nucleic acid-binding proteins"/>
    <property type="match status" value="1"/>
</dbReference>
<keyword evidence="23" id="KW-0961">Cell wall biogenesis/degradation</keyword>
<dbReference type="GO" id="GO:0008955">
    <property type="term" value="F:peptidoglycan glycosyltransferase activity"/>
    <property type="evidence" value="ECO:0007669"/>
    <property type="project" value="UniProtKB-EC"/>
</dbReference>
<evidence type="ECO:0000256" key="12">
    <source>
        <dbReference type="ARBA" id="ARBA00022676"/>
    </source>
</evidence>
<keyword evidence="21" id="KW-0046">Antibiotic resistance</keyword>
<keyword evidence="10" id="KW-0121">Carboxypeptidase</keyword>